<protein>
    <recommendedName>
        <fullName evidence="3">Transposase</fullName>
    </recommendedName>
</protein>
<sequence>MLAKVMSGRTRGFALVTYVALLDVPRPVVECLARLLDANRMRLRTSKGSRALGPFRQAVLVLRWFRERGRALPDP</sequence>
<evidence type="ECO:0000313" key="1">
    <source>
        <dbReference type="EMBL" id="MFA3841364.1"/>
    </source>
</evidence>
<proteinExistence type="predicted"/>
<accession>A0ABV4SVR1</accession>
<name>A0ABV4SVR1_9ACTN</name>
<reference evidence="1 2" key="1">
    <citation type="submission" date="2024-08" db="EMBL/GenBank/DDBJ databases">
        <title>Genome sequence of Streptomyces aureus CACIA-1.46HGO.</title>
        <authorList>
            <person name="Evangelista-Martinez Z."/>
        </authorList>
    </citation>
    <scope>NUCLEOTIDE SEQUENCE [LARGE SCALE GENOMIC DNA]</scope>
    <source>
        <strain evidence="1 2">CACIA-1.46HGO</strain>
    </source>
</reference>
<organism evidence="1 2">
    <name type="scientific">Streptomyces aureus</name>
    <dbReference type="NCBI Taxonomy" id="193461"/>
    <lineage>
        <taxon>Bacteria</taxon>
        <taxon>Bacillati</taxon>
        <taxon>Actinomycetota</taxon>
        <taxon>Actinomycetes</taxon>
        <taxon>Kitasatosporales</taxon>
        <taxon>Streptomycetaceae</taxon>
        <taxon>Streptomyces</taxon>
    </lineage>
</organism>
<evidence type="ECO:0000313" key="2">
    <source>
        <dbReference type="Proteomes" id="UP001571476"/>
    </source>
</evidence>
<gene>
    <name evidence="1" type="ORF">ACEG43_35080</name>
</gene>
<comment type="caution">
    <text evidence="1">The sequence shown here is derived from an EMBL/GenBank/DDBJ whole genome shotgun (WGS) entry which is preliminary data.</text>
</comment>
<dbReference type="EMBL" id="JBGOSP010000024">
    <property type="protein sequence ID" value="MFA3841364.1"/>
    <property type="molecule type" value="Genomic_DNA"/>
</dbReference>
<keyword evidence="2" id="KW-1185">Reference proteome</keyword>
<dbReference type="Proteomes" id="UP001571476">
    <property type="component" value="Unassembled WGS sequence"/>
</dbReference>
<evidence type="ECO:0008006" key="3">
    <source>
        <dbReference type="Google" id="ProtNLM"/>
    </source>
</evidence>
<dbReference type="RefSeq" id="WP_372565594.1">
    <property type="nucleotide sequence ID" value="NZ_JBGOSP010000024.1"/>
</dbReference>